<dbReference type="GeneID" id="118419283"/>
<evidence type="ECO:0000313" key="1">
    <source>
        <dbReference type="Proteomes" id="UP000001554"/>
    </source>
</evidence>
<dbReference type="GO" id="GO:0036297">
    <property type="term" value="P:interstrand cross-link repair"/>
    <property type="evidence" value="ECO:0007669"/>
    <property type="project" value="InterPro"/>
</dbReference>
<accession>A0A9J7LES2</accession>
<dbReference type="OMA" id="LAFHRVC"/>
<name>A0A9J7LES2_BRAFL</name>
<dbReference type="InterPro" id="IPR033333">
    <property type="entry name" value="FANCB"/>
</dbReference>
<dbReference type="KEGG" id="bfo:118419283"/>
<dbReference type="GO" id="GO:1990414">
    <property type="term" value="P:replication-born double-strand break repair via sister chromatid exchange"/>
    <property type="evidence" value="ECO:0000318"/>
    <property type="project" value="GO_Central"/>
</dbReference>
<dbReference type="PANTHER" id="PTHR28450">
    <property type="entry name" value="FANCONI ANEMIA GROUP B PROTEIN"/>
    <property type="match status" value="1"/>
</dbReference>
<evidence type="ECO:0000313" key="2">
    <source>
        <dbReference type="RefSeq" id="XP_035681523.1"/>
    </source>
</evidence>
<dbReference type="RefSeq" id="XP_035681523.1">
    <property type="nucleotide sequence ID" value="XM_035825630.1"/>
</dbReference>
<protein>
    <submittedName>
        <fullName evidence="2">Fanconi anemia group B protein-like</fullName>
    </submittedName>
</protein>
<dbReference type="PANTHER" id="PTHR28450:SF1">
    <property type="entry name" value="FANCONI ANEMIA GROUP B PROTEIN"/>
    <property type="match status" value="1"/>
</dbReference>
<dbReference type="AlphaFoldDB" id="A0A9J7LES2"/>
<dbReference type="OrthoDB" id="1917888at2759"/>
<dbReference type="GO" id="GO:2000042">
    <property type="term" value="P:negative regulation of double-strand break repair via homologous recombination"/>
    <property type="evidence" value="ECO:0000318"/>
    <property type="project" value="GO_Central"/>
</dbReference>
<keyword evidence="1" id="KW-1185">Reference proteome</keyword>
<organism evidence="1 2">
    <name type="scientific">Branchiostoma floridae</name>
    <name type="common">Florida lancelet</name>
    <name type="synonym">Amphioxus</name>
    <dbReference type="NCBI Taxonomy" id="7739"/>
    <lineage>
        <taxon>Eukaryota</taxon>
        <taxon>Metazoa</taxon>
        <taxon>Chordata</taxon>
        <taxon>Cephalochordata</taxon>
        <taxon>Leptocardii</taxon>
        <taxon>Amphioxiformes</taxon>
        <taxon>Branchiostomatidae</taxon>
        <taxon>Branchiostoma</taxon>
    </lineage>
</organism>
<dbReference type="Proteomes" id="UP000001554">
    <property type="component" value="Chromosome 7"/>
</dbReference>
<dbReference type="GO" id="GO:1905168">
    <property type="term" value="P:positive regulation of double-strand break repair via homologous recombination"/>
    <property type="evidence" value="ECO:0000318"/>
    <property type="project" value="GO_Central"/>
</dbReference>
<reference evidence="1" key="1">
    <citation type="journal article" date="2020" name="Nat. Ecol. Evol.">
        <title>Deeply conserved synteny resolves early events in vertebrate evolution.</title>
        <authorList>
            <person name="Simakov O."/>
            <person name="Marletaz F."/>
            <person name="Yue J.X."/>
            <person name="O'Connell B."/>
            <person name="Jenkins J."/>
            <person name="Brandt A."/>
            <person name="Calef R."/>
            <person name="Tung C.H."/>
            <person name="Huang T.K."/>
            <person name="Schmutz J."/>
            <person name="Satoh N."/>
            <person name="Yu J.K."/>
            <person name="Putnam N.H."/>
            <person name="Green R.E."/>
            <person name="Rokhsar D.S."/>
        </authorList>
    </citation>
    <scope>NUCLEOTIDE SEQUENCE [LARGE SCALE GENOMIC DNA]</scope>
    <source>
        <strain evidence="1">S238N-H82</strain>
    </source>
</reference>
<reference evidence="2" key="2">
    <citation type="submission" date="2025-08" db="UniProtKB">
        <authorList>
            <consortium name="RefSeq"/>
        </authorList>
    </citation>
    <scope>IDENTIFICATION</scope>
    <source>
        <strain evidence="2">S238N-H82</strain>
        <tissue evidence="2">Testes</tissue>
    </source>
</reference>
<dbReference type="GO" id="GO:0043240">
    <property type="term" value="C:Fanconi anaemia nuclear complex"/>
    <property type="evidence" value="ECO:0000318"/>
    <property type="project" value="GO_Central"/>
</dbReference>
<gene>
    <name evidence="2" type="primary">LOC118419283</name>
</gene>
<sequence length="813" mass="89938">MASPRHHLVSYKGFVVEFCDEVENTTLEGTVIQARVFKMDRTTGKFVQVCVVDSPEVGQLHIITANCVCEESTGSILPCVLFRNCKGDSGFPCVFQAAFLTMDGDDAKLVTGPGMSASHRMCHSNVLKTFQLLPGPRIAYRYHGDLCVACDKQNTGTFQQLKIATSTFDPLWWGKLGRTLVAMGTEACSASPDHQMETEEEMVTDLDLIWGHKWMYVAMETKDEEWKKRDGSVFIPHPYACVARAICLLEYRVIKQTIDGDNPEQEDADVHQSRVLLATNQGQLVELEDGEVRRICELPFQDPSDVRVAYVSGGETVVLVTSPTGGVCAVWGSSFKPAGHWPSAHMALTDYFLSRGTQQVLLLSGSGGVFDGFLLTDLMGYNITDQQEEAEEETDVSTSTDRSVPMQSAVQALQARLYESQASLEELRSLSAQKDRVIQQTCTALRAMVLQSGHVMGQAALPEDPSLVCLYNGKGFPPSPDLMPPSPPMSDPITVVRVWQRLVLNQWVVGLEISNQSDRTLQDVRLALVRHEGAEAGAMKSSRWNNDSTSSCRVVSTIPPAVKLGSETSHHFQSKKLKLDKSVQQDVTKQNTTLVCVSPIPKFGARPSLQCSLLLSWREKEGRGKDSEVESSFRDFCLDVGHVKLSIDDITNRHLTVFAGDGSKTADLQKTDLLALEAVQSETRLKVRCSHGNLRQLPQMLQSKLGFQAIPGAPGLFCERQGPLQYVRVTCTVISRAEAELSVCTRDLPQLSLLLHSLYSLLPRGTKVLPDLQDSNIKEEVEKYVKSVDTEQPHMGSKLRTLLQWEGVEKEQE</sequence>
<proteinExistence type="predicted"/>